<dbReference type="InterPro" id="IPR004626">
    <property type="entry name" value="RarD"/>
</dbReference>
<keyword evidence="6 8" id="KW-1133">Transmembrane helix</keyword>
<dbReference type="EMBL" id="JARHUD010000009">
    <property type="protein sequence ID" value="MDF2097029.1"/>
    <property type="molecule type" value="Genomic_DNA"/>
</dbReference>
<reference evidence="10 11" key="1">
    <citation type="submission" date="2023-03" db="EMBL/GenBank/DDBJ databases">
        <title>Fodinicurvata sp. CAU 1616 isolated from sea sendiment.</title>
        <authorList>
            <person name="Kim W."/>
        </authorList>
    </citation>
    <scope>NUCLEOTIDE SEQUENCE [LARGE SCALE GENOMIC DNA]</scope>
    <source>
        <strain evidence="10 11">CAU 1616</strain>
    </source>
</reference>
<organism evidence="10 11">
    <name type="scientific">Aquibaculum arenosum</name>
    <dbReference type="NCBI Taxonomy" id="3032591"/>
    <lineage>
        <taxon>Bacteria</taxon>
        <taxon>Pseudomonadati</taxon>
        <taxon>Pseudomonadota</taxon>
        <taxon>Alphaproteobacteria</taxon>
        <taxon>Rhodospirillales</taxon>
        <taxon>Rhodovibrionaceae</taxon>
        <taxon>Aquibaculum</taxon>
    </lineage>
</organism>
<feature type="transmembrane region" description="Helical" evidence="8">
    <location>
        <begin position="106"/>
        <end position="125"/>
    </location>
</feature>
<dbReference type="InterPro" id="IPR037185">
    <property type="entry name" value="EmrE-like"/>
</dbReference>
<sequence length="298" mass="32640">MTAAEIERQRTIGVGFGLATFIFWGLAPIYFRQVAWVDPYELLAHRVVWSALVLAPLVILANEMGKVRQALRDGRTLLALAGSTLLISLNWLIFIIAIVSDRLLEVSLGYYLNPLINVLLGLVFLRERMGRLRWLGVALGAIGVANLALRHEGFPWISISLALCFGFYGLIRKQTALGARDGLFLETILLLPLALAFLLWMNAQGTGAFLSAAAPGSDLMLMASGVVTAVPLLWFAAAARRLELATIGVMQYIAPTLQFFLAVLVYGEAFTSVHAVTFVFIWVGVVCFIVGSLMERRA</sequence>
<dbReference type="PANTHER" id="PTHR22911:SF137">
    <property type="entry name" value="SOLUTE CARRIER FAMILY 35 MEMBER G2-RELATED"/>
    <property type="match status" value="1"/>
</dbReference>
<dbReference type="Pfam" id="PF00892">
    <property type="entry name" value="EamA"/>
    <property type="match status" value="1"/>
</dbReference>
<comment type="subcellular location">
    <subcellularLocation>
        <location evidence="1">Cell membrane</location>
        <topology evidence="1">Multi-pass membrane protein</topology>
    </subcellularLocation>
</comment>
<evidence type="ECO:0000256" key="5">
    <source>
        <dbReference type="ARBA" id="ARBA00022692"/>
    </source>
</evidence>
<gene>
    <name evidence="10" type="primary">rarD</name>
    <name evidence="10" type="ORF">P2G67_13690</name>
</gene>
<dbReference type="SUPFAM" id="SSF103481">
    <property type="entry name" value="Multidrug resistance efflux transporter EmrE"/>
    <property type="match status" value="2"/>
</dbReference>
<dbReference type="PANTHER" id="PTHR22911">
    <property type="entry name" value="ACYL-MALONYL CONDENSING ENZYME-RELATED"/>
    <property type="match status" value="1"/>
</dbReference>
<feature type="transmembrane region" description="Helical" evidence="8">
    <location>
        <begin position="220"/>
        <end position="237"/>
    </location>
</feature>
<name>A0ABT5YS18_9PROT</name>
<proteinExistence type="inferred from homology"/>
<evidence type="ECO:0000313" key="11">
    <source>
        <dbReference type="Proteomes" id="UP001215503"/>
    </source>
</evidence>
<keyword evidence="11" id="KW-1185">Reference proteome</keyword>
<feature type="transmembrane region" description="Helical" evidence="8">
    <location>
        <begin position="183"/>
        <end position="200"/>
    </location>
</feature>
<dbReference type="Proteomes" id="UP001215503">
    <property type="component" value="Unassembled WGS sequence"/>
</dbReference>
<evidence type="ECO:0000256" key="3">
    <source>
        <dbReference type="ARBA" id="ARBA00022448"/>
    </source>
</evidence>
<feature type="transmembrane region" description="Helical" evidence="8">
    <location>
        <begin position="12"/>
        <end position="31"/>
    </location>
</feature>
<feature type="transmembrane region" description="Helical" evidence="8">
    <location>
        <begin position="77"/>
        <end position="100"/>
    </location>
</feature>
<keyword evidence="4" id="KW-1003">Cell membrane</keyword>
<evidence type="ECO:0000256" key="8">
    <source>
        <dbReference type="SAM" id="Phobius"/>
    </source>
</evidence>
<feature type="transmembrane region" description="Helical" evidence="8">
    <location>
        <begin position="132"/>
        <end position="148"/>
    </location>
</feature>
<feature type="transmembrane region" description="Helical" evidence="8">
    <location>
        <begin position="154"/>
        <end position="171"/>
    </location>
</feature>
<feature type="domain" description="EamA" evidence="9">
    <location>
        <begin position="12"/>
        <end position="145"/>
    </location>
</feature>
<evidence type="ECO:0000256" key="2">
    <source>
        <dbReference type="ARBA" id="ARBA00007362"/>
    </source>
</evidence>
<evidence type="ECO:0000313" key="10">
    <source>
        <dbReference type="EMBL" id="MDF2097029.1"/>
    </source>
</evidence>
<feature type="transmembrane region" description="Helical" evidence="8">
    <location>
        <begin position="273"/>
        <end position="294"/>
    </location>
</feature>
<dbReference type="InterPro" id="IPR000620">
    <property type="entry name" value="EamA_dom"/>
</dbReference>
<dbReference type="NCBIfam" id="TIGR00688">
    <property type="entry name" value="rarD"/>
    <property type="match status" value="1"/>
</dbReference>
<comment type="caution">
    <text evidence="10">The sequence shown here is derived from an EMBL/GenBank/DDBJ whole genome shotgun (WGS) entry which is preliminary data.</text>
</comment>
<evidence type="ECO:0000259" key="9">
    <source>
        <dbReference type="Pfam" id="PF00892"/>
    </source>
</evidence>
<keyword evidence="3" id="KW-0813">Transport</keyword>
<keyword evidence="5 8" id="KW-0812">Transmembrane</keyword>
<comment type="similarity">
    <text evidence="2">Belongs to the EamA transporter family.</text>
</comment>
<evidence type="ECO:0000256" key="1">
    <source>
        <dbReference type="ARBA" id="ARBA00004651"/>
    </source>
</evidence>
<keyword evidence="7 8" id="KW-0472">Membrane</keyword>
<accession>A0ABT5YS18</accession>
<dbReference type="RefSeq" id="WP_275823804.1">
    <property type="nucleotide sequence ID" value="NZ_JARHUD010000009.1"/>
</dbReference>
<evidence type="ECO:0000256" key="7">
    <source>
        <dbReference type="ARBA" id="ARBA00023136"/>
    </source>
</evidence>
<feature type="transmembrane region" description="Helical" evidence="8">
    <location>
        <begin position="249"/>
        <end position="267"/>
    </location>
</feature>
<evidence type="ECO:0000256" key="4">
    <source>
        <dbReference type="ARBA" id="ARBA00022475"/>
    </source>
</evidence>
<feature type="transmembrane region" description="Helical" evidence="8">
    <location>
        <begin position="43"/>
        <end position="65"/>
    </location>
</feature>
<evidence type="ECO:0000256" key="6">
    <source>
        <dbReference type="ARBA" id="ARBA00022989"/>
    </source>
</evidence>
<protein>
    <submittedName>
        <fullName evidence="10">EamA family transporter RarD</fullName>
    </submittedName>
</protein>